<dbReference type="EC" id="3.2.2.31" evidence="3 13"/>
<name>R7QEF0_CHOCR</name>
<evidence type="ECO:0000256" key="2">
    <source>
        <dbReference type="ARBA" id="ARBA00008343"/>
    </source>
</evidence>
<dbReference type="AlphaFoldDB" id="R7QEF0"/>
<dbReference type="InterPro" id="IPR011257">
    <property type="entry name" value="DNA_glycosylase"/>
</dbReference>
<keyword evidence="12 13" id="KW-0326">Glycosidase</keyword>
<keyword evidence="17" id="KW-1185">Reference proteome</keyword>
<dbReference type="RefSeq" id="XP_005715650.1">
    <property type="nucleotide sequence ID" value="XM_005715593.1"/>
</dbReference>
<dbReference type="GO" id="GO:0046872">
    <property type="term" value="F:metal ion binding"/>
    <property type="evidence" value="ECO:0007669"/>
    <property type="project" value="UniProtKB-UniRule"/>
</dbReference>
<evidence type="ECO:0000313" key="17">
    <source>
        <dbReference type="Proteomes" id="UP000012073"/>
    </source>
</evidence>
<dbReference type="EMBL" id="HG001749">
    <property type="protein sequence ID" value="CDF35831.1"/>
    <property type="molecule type" value="Genomic_DNA"/>
</dbReference>
<dbReference type="Pfam" id="PF00730">
    <property type="entry name" value="HhH-GPD"/>
    <property type="match status" value="1"/>
</dbReference>
<comment type="similarity">
    <text evidence="2 13">Belongs to the Nth/MutY family.</text>
</comment>
<dbReference type="KEGG" id="ccp:CHC_T00004281001"/>
<dbReference type="PANTHER" id="PTHR42944">
    <property type="entry name" value="ADENINE DNA GLYCOSYLASE"/>
    <property type="match status" value="1"/>
</dbReference>
<sequence>MELPVVRRSLRLRRPQSKRPRTSSVVEPVSPRRSDEATSDSDFAPSSPGSSLAGDEEDELFSLQHERKRPVRIRKAIDPVSSHSAPTPRSPGRCSLAPPEVLTLRTALLDWYADHFRTLPWRSSPIYQKGGLLPLTHSVPHSPSSPGAPYAVWVSEVMSQQTRLSVVEGYFTRWMAAFPDIQALADAPREKVNQLWAGLGYYRRARFLHEGAAQILSEYNGRLPEDVPTLLKIKGIGRYTAGAISSIAFGKNVPLVDGNVERVLARLCPGLTSPREDGEQRPPLPAAYWDLAEILVRDVQCPGDFNQALMEFGATLCKPKAVLCEACPVQDMCGAYQEAVELGVENPAEYVTKYPIKDPKKATKVRNETVFVLVACVRTTSGYKYLVLQRPGDGLLAGLWEAPNVVLQSKTEAGKAKTYKTLQSLLSETIGHADEARRETAYTKMGEILQVDVGKVTHVFSHIRQTLNVRLTVLQHPDGDGTLKDGKTSTGVPFRWISEEELKTGAVPTQMKKVFAAAEKKLPRAHKLR</sequence>
<dbReference type="Gramene" id="CDF35831">
    <property type="protein sequence ID" value="CDF35831"/>
    <property type="gene ID" value="CHC_T00004281001"/>
</dbReference>
<comment type="cofactor">
    <cofactor evidence="13">
        <name>[4Fe-4S] cluster</name>
        <dbReference type="ChEBI" id="CHEBI:49883"/>
    </cofactor>
    <text evidence="13">Binds 1 [4Fe-4S] cluster.</text>
</comment>
<evidence type="ECO:0000256" key="10">
    <source>
        <dbReference type="ARBA" id="ARBA00023014"/>
    </source>
</evidence>
<dbReference type="Gene3D" id="1.10.1670.10">
    <property type="entry name" value="Helix-hairpin-Helix base-excision DNA repair enzymes (C-terminal)"/>
    <property type="match status" value="1"/>
</dbReference>
<feature type="region of interest" description="Disordered" evidence="14">
    <location>
        <begin position="72"/>
        <end position="96"/>
    </location>
</feature>
<dbReference type="GO" id="GO:0005634">
    <property type="term" value="C:nucleus"/>
    <property type="evidence" value="ECO:0007669"/>
    <property type="project" value="TreeGrafter"/>
</dbReference>
<dbReference type="CDD" id="cd03431">
    <property type="entry name" value="NUDIX_DNA_Glycosylase_C-MutY"/>
    <property type="match status" value="1"/>
</dbReference>
<reference evidence="17" key="1">
    <citation type="journal article" date="2013" name="Proc. Natl. Acad. Sci. U.S.A.">
        <title>Genome structure and metabolic features in the red seaweed Chondrus crispus shed light on evolution of the Archaeplastida.</title>
        <authorList>
            <person name="Collen J."/>
            <person name="Porcel B."/>
            <person name="Carre W."/>
            <person name="Ball S.G."/>
            <person name="Chaparro C."/>
            <person name="Tonon T."/>
            <person name="Barbeyron T."/>
            <person name="Michel G."/>
            <person name="Noel B."/>
            <person name="Valentin K."/>
            <person name="Elias M."/>
            <person name="Artiguenave F."/>
            <person name="Arun A."/>
            <person name="Aury J.M."/>
            <person name="Barbosa-Neto J.F."/>
            <person name="Bothwell J.H."/>
            <person name="Bouget F.Y."/>
            <person name="Brillet L."/>
            <person name="Cabello-Hurtado F."/>
            <person name="Capella-Gutierrez S."/>
            <person name="Charrier B."/>
            <person name="Cladiere L."/>
            <person name="Cock J.M."/>
            <person name="Coelho S.M."/>
            <person name="Colleoni C."/>
            <person name="Czjzek M."/>
            <person name="Da Silva C."/>
            <person name="Delage L."/>
            <person name="Denoeud F."/>
            <person name="Deschamps P."/>
            <person name="Dittami S.M."/>
            <person name="Gabaldon T."/>
            <person name="Gachon C.M."/>
            <person name="Groisillier A."/>
            <person name="Herve C."/>
            <person name="Jabbari K."/>
            <person name="Katinka M."/>
            <person name="Kloareg B."/>
            <person name="Kowalczyk N."/>
            <person name="Labadie K."/>
            <person name="Leblanc C."/>
            <person name="Lopez P.J."/>
            <person name="McLachlan D.H."/>
            <person name="Meslet-Cladiere L."/>
            <person name="Moustafa A."/>
            <person name="Nehr Z."/>
            <person name="Nyvall Collen P."/>
            <person name="Panaud O."/>
            <person name="Partensky F."/>
            <person name="Poulain J."/>
            <person name="Rensing S.A."/>
            <person name="Rousvoal S."/>
            <person name="Samson G."/>
            <person name="Symeonidi A."/>
            <person name="Weissenbach J."/>
            <person name="Zambounis A."/>
            <person name="Wincker P."/>
            <person name="Boyen C."/>
        </authorList>
    </citation>
    <scope>NUCLEOTIDE SEQUENCE [LARGE SCALE GENOMIC DNA]</scope>
    <source>
        <strain evidence="17">cv. Stackhouse</strain>
    </source>
</reference>
<feature type="domain" description="HhH-GPD" evidence="15">
    <location>
        <begin position="158"/>
        <end position="315"/>
    </location>
</feature>
<dbReference type="GO" id="GO:0032357">
    <property type="term" value="F:oxidized purine DNA binding"/>
    <property type="evidence" value="ECO:0007669"/>
    <property type="project" value="TreeGrafter"/>
</dbReference>
<evidence type="ECO:0000256" key="5">
    <source>
        <dbReference type="ARBA" id="ARBA00022485"/>
    </source>
</evidence>
<dbReference type="PhylomeDB" id="R7QEF0"/>
<dbReference type="InterPro" id="IPR029119">
    <property type="entry name" value="MutY_C"/>
</dbReference>
<comment type="catalytic activity">
    <reaction evidence="1 13">
        <text>Hydrolyzes free adenine bases from 7,8-dihydro-8-oxoguanine:adenine mismatched double-stranded DNA, leaving an apurinic site.</text>
        <dbReference type="EC" id="3.2.2.31"/>
    </reaction>
</comment>
<keyword evidence="5" id="KW-0004">4Fe-4S</keyword>
<dbReference type="Proteomes" id="UP000012073">
    <property type="component" value="Unassembled WGS sequence"/>
</dbReference>
<keyword evidence="6" id="KW-0479">Metal-binding</keyword>
<dbReference type="OMA" id="CRPGDFN"/>
<dbReference type="SUPFAM" id="SSF48150">
    <property type="entry name" value="DNA-glycosylase"/>
    <property type="match status" value="1"/>
</dbReference>
<evidence type="ECO:0000256" key="1">
    <source>
        <dbReference type="ARBA" id="ARBA00000843"/>
    </source>
</evidence>
<dbReference type="CDD" id="cd00056">
    <property type="entry name" value="ENDO3c"/>
    <property type="match status" value="1"/>
</dbReference>
<dbReference type="SUPFAM" id="SSF55811">
    <property type="entry name" value="Nudix"/>
    <property type="match status" value="1"/>
</dbReference>
<keyword evidence="7 13" id="KW-0227">DNA damage</keyword>
<keyword evidence="9 13" id="KW-0408">Iron</keyword>
<evidence type="ECO:0000256" key="3">
    <source>
        <dbReference type="ARBA" id="ARBA00012045"/>
    </source>
</evidence>
<organism evidence="16 17">
    <name type="scientific">Chondrus crispus</name>
    <name type="common">Carrageen Irish moss</name>
    <name type="synonym">Polymorpha crispa</name>
    <dbReference type="NCBI Taxonomy" id="2769"/>
    <lineage>
        <taxon>Eukaryota</taxon>
        <taxon>Rhodophyta</taxon>
        <taxon>Florideophyceae</taxon>
        <taxon>Rhodymeniophycidae</taxon>
        <taxon>Gigartinales</taxon>
        <taxon>Gigartinaceae</taxon>
        <taxon>Chondrus</taxon>
    </lineage>
</organism>
<dbReference type="GO" id="GO:0006284">
    <property type="term" value="P:base-excision repair"/>
    <property type="evidence" value="ECO:0007669"/>
    <property type="project" value="UniProtKB-UniRule"/>
</dbReference>
<keyword evidence="10" id="KW-0411">Iron-sulfur</keyword>
<keyword evidence="11" id="KW-0234">DNA repair</keyword>
<dbReference type="InterPro" id="IPR023170">
    <property type="entry name" value="HhH_base_excis_C"/>
</dbReference>
<evidence type="ECO:0000256" key="4">
    <source>
        <dbReference type="ARBA" id="ARBA00022023"/>
    </source>
</evidence>
<evidence type="ECO:0000256" key="6">
    <source>
        <dbReference type="ARBA" id="ARBA00022723"/>
    </source>
</evidence>
<dbReference type="InterPro" id="IPR015797">
    <property type="entry name" value="NUDIX_hydrolase-like_dom_sf"/>
</dbReference>
<dbReference type="InterPro" id="IPR044298">
    <property type="entry name" value="MIG/MutY"/>
</dbReference>
<feature type="compositionally biased region" description="Basic residues" evidence="14">
    <location>
        <begin position="8"/>
        <end position="21"/>
    </location>
</feature>
<protein>
    <recommendedName>
        <fullName evidence="4 13">Adenine DNA glycosylase</fullName>
        <ecNumber evidence="3 13">3.2.2.31</ecNumber>
    </recommendedName>
</protein>
<evidence type="ECO:0000256" key="12">
    <source>
        <dbReference type="ARBA" id="ARBA00023295"/>
    </source>
</evidence>
<dbReference type="Pfam" id="PF14815">
    <property type="entry name" value="NUDIX_4"/>
    <property type="match status" value="1"/>
</dbReference>
<dbReference type="Gene3D" id="1.10.340.30">
    <property type="entry name" value="Hypothetical protein, domain 2"/>
    <property type="match status" value="1"/>
</dbReference>
<dbReference type="GeneID" id="17323363"/>
<comment type="function">
    <text evidence="13">Adenine glycosylase active on G-A mispairs.</text>
</comment>
<evidence type="ECO:0000256" key="14">
    <source>
        <dbReference type="SAM" id="MobiDB-lite"/>
    </source>
</evidence>
<evidence type="ECO:0000256" key="11">
    <source>
        <dbReference type="ARBA" id="ARBA00023204"/>
    </source>
</evidence>
<evidence type="ECO:0000256" key="7">
    <source>
        <dbReference type="ARBA" id="ARBA00022763"/>
    </source>
</evidence>
<dbReference type="GO" id="GO:0006298">
    <property type="term" value="P:mismatch repair"/>
    <property type="evidence" value="ECO:0007669"/>
    <property type="project" value="TreeGrafter"/>
</dbReference>
<evidence type="ECO:0000259" key="15">
    <source>
        <dbReference type="SMART" id="SM00478"/>
    </source>
</evidence>
<dbReference type="GO" id="GO:0000701">
    <property type="term" value="F:purine-specific mismatch base pair DNA N-glycosylase activity"/>
    <property type="evidence" value="ECO:0007669"/>
    <property type="project" value="UniProtKB-EC"/>
</dbReference>
<dbReference type="InterPro" id="IPR003265">
    <property type="entry name" value="HhH-GPD_domain"/>
</dbReference>
<dbReference type="PANTHER" id="PTHR42944:SF1">
    <property type="entry name" value="ADENINE DNA GLYCOSYLASE"/>
    <property type="match status" value="1"/>
</dbReference>
<dbReference type="OrthoDB" id="10248838at2759"/>
<evidence type="ECO:0000313" key="16">
    <source>
        <dbReference type="EMBL" id="CDF35831.1"/>
    </source>
</evidence>
<dbReference type="GO" id="GO:0035485">
    <property type="term" value="F:adenine/guanine mispair binding"/>
    <property type="evidence" value="ECO:0007669"/>
    <property type="project" value="TreeGrafter"/>
</dbReference>
<dbReference type="GO" id="GO:0034039">
    <property type="term" value="F:8-oxo-7,8-dihydroguanine DNA N-glycosylase activity"/>
    <property type="evidence" value="ECO:0007669"/>
    <property type="project" value="TreeGrafter"/>
</dbReference>
<evidence type="ECO:0000256" key="13">
    <source>
        <dbReference type="RuleBase" id="RU365096"/>
    </source>
</evidence>
<gene>
    <name evidence="16" type="ORF">CHC_T00004281001</name>
</gene>
<dbReference type="Gene3D" id="3.90.79.10">
    <property type="entry name" value="Nucleoside Triphosphate Pyrophosphohydrolase"/>
    <property type="match status" value="1"/>
</dbReference>
<feature type="region of interest" description="Disordered" evidence="14">
    <location>
        <begin position="1"/>
        <end position="58"/>
    </location>
</feature>
<proteinExistence type="inferred from homology"/>
<evidence type="ECO:0000256" key="9">
    <source>
        <dbReference type="ARBA" id="ARBA00023004"/>
    </source>
</evidence>
<dbReference type="SMART" id="SM00478">
    <property type="entry name" value="ENDO3c"/>
    <property type="match status" value="1"/>
</dbReference>
<dbReference type="FunFam" id="1.10.340.30:FF:000002">
    <property type="entry name" value="Adenine DNA glycosylase"/>
    <property type="match status" value="1"/>
</dbReference>
<evidence type="ECO:0000256" key="8">
    <source>
        <dbReference type="ARBA" id="ARBA00022801"/>
    </source>
</evidence>
<keyword evidence="8" id="KW-0378">Hydrolase</keyword>
<dbReference type="STRING" id="2769.R7QEF0"/>
<accession>R7QEF0</accession>
<dbReference type="GO" id="GO:0051539">
    <property type="term" value="F:4 iron, 4 sulfur cluster binding"/>
    <property type="evidence" value="ECO:0007669"/>
    <property type="project" value="UniProtKB-UniRule"/>
</dbReference>